<dbReference type="EMBL" id="LCCZ01000035">
    <property type="protein sequence ID" value="KKS42865.1"/>
    <property type="molecule type" value="Genomic_DNA"/>
</dbReference>
<evidence type="ECO:0000313" key="3">
    <source>
        <dbReference type="Proteomes" id="UP000034875"/>
    </source>
</evidence>
<protein>
    <submittedName>
        <fullName evidence="2">Mannose-6-phosphate isomerase</fullName>
    </submittedName>
</protein>
<evidence type="ECO:0000259" key="1">
    <source>
        <dbReference type="Pfam" id="PF01050"/>
    </source>
</evidence>
<name>A0A0G0Z256_9BACT</name>
<proteinExistence type="predicted"/>
<organism evidence="2 3">
    <name type="scientific">candidate division CPR1 bacterium GW2011_GWA2_42_17</name>
    <dbReference type="NCBI Taxonomy" id="1618341"/>
    <lineage>
        <taxon>Bacteria</taxon>
        <taxon>candidate division CPR1</taxon>
    </lineage>
</organism>
<dbReference type="SUPFAM" id="SSF51182">
    <property type="entry name" value="RmlC-like cupins"/>
    <property type="match status" value="1"/>
</dbReference>
<dbReference type="InterPro" id="IPR001538">
    <property type="entry name" value="Man6P_isomerase-2_C"/>
</dbReference>
<evidence type="ECO:0000313" key="2">
    <source>
        <dbReference type="EMBL" id="KKS42865.1"/>
    </source>
</evidence>
<gene>
    <name evidence="2" type="ORF">UV05_C0035G0005</name>
</gene>
<sequence>MENDEFTKLLEKWKETSKAEYEVRPWGMFVKFATVCNGLVHKELIVKPGNRLSMQKHALRDELWIIASPDIMVEIRPPNGRMEVKFPAPITEGALVKISIPRGWWHRLSNMGHNVGHVFEYSFGIFDEGDIIRSEDDFGRAE</sequence>
<dbReference type="GO" id="GO:0016853">
    <property type="term" value="F:isomerase activity"/>
    <property type="evidence" value="ECO:0007669"/>
    <property type="project" value="UniProtKB-KW"/>
</dbReference>
<dbReference type="AlphaFoldDB" id="A0A0G0Z256"/>
<dbReference type="GO" id="GO:0016779">
    <property type="term" value="F:nucleotidyltransferase activity"/>
    <property type="evidence" value="ECO:0007669"/>
    <property type="project" value="InterPro"/>
</dbReference>
<feature type="domain" description="Mannose-6-phosphate isomerase type II C-terminal" evidence="1">
    <location>
        <begin position="21"/>
        <end position="136"/>
    </location>
</feature>
<dbReference type="Proteomes" id="UP000034875">
    <property type="component" value="Unassembled WGS sequence"/>
</dbReference>
<accession>A0A0G0Z256</accession>
<comment type="caution">
    <text evidence="2">The sequence shown here is derived from an EMBL/GenBank/DDBJ whole genome shotgun (WGS) entry which is preliminary data.</text>
</comment>
<reference evidence="2 3" key="1">
    <citation type="journal article" date="2015" name="Nature">
        <title>rRNA introns, odd ribosomes, and small enigmatic genomes across a large radiation of phyla.</title>
        <authorList>
            <person name="Brown C.T."/>
            <person name="Hug L.A."/>
            <person name="Thomas B.C."/>
            <person name="Sharon I."/>
            <person name="Castelle C.J."/>
            <person name="Singh A."/>
            <person name="Wilkins M.J."/>
            <person name="Williams K.H."/>
            <person name="Banfield J.F."/>
        </authorList>
    </citation>
    <scope>NUCLEOTIDE SEQUENCE [LARGE SCALE GENOMIC DNA]</scope>
</reference>
<dbReference type="GO" id="GO:0005976">
    <property type="term" value="P:polysaccharide metabolic process"/>
    <property type="evidence" value="ECO:0007669"/>
    <property type="project" value="InterPro"/>
</dbReference>
<dbReference type="InterPro" id="IPR011051">
    <property type="entry name" value="RmlC_Cupin_sf"/>
</dbReference>
<keyword evidence="2" id="KW-0413">Isomerase</keyword>
<dbReference type="Pfam" id="PF01050">
    <property type="entry name" value="MannoseP_isomer"/>
    <property type="match status" value="1"/>
</dbReference>